<evidence type="ECO:0000313" key="1">
    <source>
        <dbReference type="EMBL" id="TQB75821.1"/>
    </source>
</evidence>
<dbReference type="Proteomes" id="UP000319663">
    <property type="component" value="Unassembled WGS sequence"/>
</dbReference>
<protein>
    <submittedName>
        <fullName evidence="1">Uncharacterized protein</fullName>
    </submittedName>
</protein>
<sequence length="209" mass="24027">MPTQLASIATMWEELRFEIRRYGKADCPDFFVPSCPRPDDPTEKVHHYFRKVAAAGFKKFPTHPLIRKMQFNFTGTAADLRTATKKQLQAYMGSIFLGNRLDSNLRVTRFRNQTTYVKIGNSMNDFDAKLHQLLIGDEKWSPWVFEDDVKRERPDELVKYLGKQVKGGDREEIFGSSSAVDSTAISKLMGNSGPLRYRTQARSIQHGRF</sequence>
<gene>
    <name evidence="1" type="ORF">MPDQ_001785</name>
</gene>
<dbReference type="AlphaFoldDB" id="A0A507R5H0"/>
<accession>A0A507R5H0</accession>
<comment type="caution">
    <text evidence="1">The sequence shown here is derived from an EMBL/GenBank/DDBJ whole genome shotgun (WGS) entry which is preliminary data.</text>
</comment>
<evidence type="ECO:0000313" key="2">
    <source>
        <dbReference type="Proteomes" id="UP000319663"/>
    </source>
</evidence>
<name>A0A507R5H0_MONPU</name>
<reference evidence="1 2" key="1">
    <citation type="submission" date="2019-06" db="EMBL/GenBank/DDBJ databases">
        <title>Wine fermentation using esterase from Monascus purpureus.</title>
        <authorList>
            <person name="Geng C."/>
            <person name="Zhang Y."/>
        </authorList>
    </citation>
    <scope>NUCLEOTIDE SEQUENCE [LARGE SCALE GENOMIC DNA]</scope>
    <source>
        <strain evidence="1">HQ1</strain>
    </source>
</reference>
<dbReference type="EMBL" id="VIFY01000015">
    <property type="protein sequence ID" value="TQB75821.1"/>
    <property type="molecule type" value="Genomic_DNA"/>
</dbReference>
<proteinExistence type="predicted"/>
<organism evidence="1 2">
    <name type="scientific">Monascus purpureus</name>
    <name type="common">Red mold</name>
    <name type="synonym">Monascus anka</name>
    <dbReference type="NCBI Taxonomy" id="5098"/>
    <lineage>
        <taxon>Eukaryota</taxon>
        <taxon>Fungi</taxon>
        <taxon>Dikarya</taxon>
        <taxon>Ascomycota</taxon>
        <taxon>Pezizomycotina</taxon>
        <taxon>Eurotiomycetes</taxon>
        <taxon>Eurotiomycetidae</taxon>
        <taxon>Eurotiales</taxon>
        <taxon>Aspergillaceae</taxon>
        <taxon>Monascus</taxon>
    </lineage>
</organism>
<keyword evidence="2" id="KW-1185">Reference proteome</keyword>